<dbReference type="EMBL" id="CP053586">
    <property type="protein sequence ID" value="WNZ24019.1"/>
    <property type="molecule type" value="Genomic_DNA"/>
</dbReference>
<protein>
    <submittedName>
        <fullName evidence="2">Transcriptional regulator</fullName>
    </submittedName>
</protein>
<gene>
    <name evidence="2" type="ORF">HJG54_14905</name>
</gene>
<feature type="domain" description="Helix-turn-helix type 11" evidence="1">
    <location>
        <begin position="10"/>
        <end position="49"/>
    </location>
</feature>
<dbReference type="AlphaFoldDB" id="A0AA96WF21"/>
<organism evidence="2">
    <name type="scientific">Leptolyngbya sp. NK1-12</name>
    <dbReference type="NCBI Taxonomy" id="2547451"/>
    <lineage>
        <taxon>Bacteria</taxon>
        <taxon>Bacillati</taxon>
        <taxon>Cyanobacteriota</taxon>
        <taxon>Cyanophyceae</taxon>
        <taxon>Leptolyngbyales</taxon>
        <taxon>Leptolyngbyaceae</taxon>
        <taxon>Leptolyngbya group</taxon>
        <taxon>Leptolyngbya</taxon>
    </lineage>
</organism>
<dbReference type="SUPFAM" id="SSF46785">
    <property type="entry name" value="Winged helix' DNA-binding domain"/>
    <property type="match status" value="1"/>
</dbReference>
<dbReference type="Gene3D" id="1.10.10.10">
    <property type="entry name" value="Winged helix-like DNA-binding domain superfamily/Winged helix DNA-binding domain"/>
    <property type="match status" value="1"/>
</dbReference>
<name>A0AA96WF21_9CYAN</name>
<dbReference type="InterPro" id="IPR036388">
    <property type="entry name" value="WH-like_DNA-bd_sf"/>
</dbReference>
<proteinExistence type="predicted"/>
<evidence type="ECO:0000259" key="1">
    <source>
        <dbReference type="Pfam" id="PF08279"/>
    </source>
</evidence>
<dbReference type="Pfam" id="PF08279">
    <property type="entry name" value="HTH_11"/>
    <property type="match status" value="1"/>
</dbReference>
<dbReference type="CDD" id="cd00090">
    <property type="entry name" value="HTH_ARSR"/>
    <property type="match status" value="1"/>
</dbReference>
<dbReference type="InterPro" id="IPR013196">
    <property type="entry name" value="HTH_11"/>
</dbReference>
<sequence>MEDEKQKVKDQILYLLKTQGAQTATALAEQLRVTPMAVRQHLQQLKTANWVAYSEERRPLGRPVKLWQLTLQSMEQFPNSHADLLVDLLRGITASFGPEGLANIIAERSQRQVETYKATLASLSVDWKQQVRRLAYLRTQEGYMAEVIELAEPTTMLLVENHCPICTAARSCQQLCSAELETFRAVFGPRVTVERIEHILQGDRRCAYRIREQPIGSLNPGVEG</sequence>
<accession>A0AA96WF21</accession>
<dbReference type="InterPro" id="IPR036390">
    <property type="entry name" value="WH_DNA-bd_sf"/>
</dbReference>
<dbReference type="RefSeq" id="WP_316429583.1">
    <property type="nucleotide sequence ID" value="NZ_CP053586.1"/>
</dbReference>
<dbReference type="InterPro" id="IPR011991">
    <property type="entry name" value="ArsR-like_HTH"/>
</dbReference>
<evidence type="ECO:0000313" key="2">
    <source>
        <dbReference type="EMBL" id="WNZ24019.1"/>
    </source>
</evidence>
<reference evidence="2" key="1">
    <citation type="submission" date="2020-05" db="EMBL/GenBank/DDBJ databases">
        <authorList>
            <person name="Zhu T."/>
            <person name="Keshari N."/>
            <person name="Lu X."/>
        </authorList>
    </citation>
    <scope>NUCLEOTIDE SEQUENCE</scope>
    <source>
        <strain evidence="2">NK1-12</strain>
    </source>
</reference>